<evidence type="ECO:0000313" key="4">
    <source>
        <dbReference type="Proteomes" id="UP000092730"/>
    </source>
</evidence>
<dbReference type="VEuPathDB" id="FungiDB:I302_03415"/>
<dbReference type="RefSeq" id="XP_019046812.1">
    <property type="nucleotide sequence ID" value="XM_019190064.1"/>
</dbReference>
<proteinExistence type="predicted"/>
<dbReference type="Proteomes" id="UP000092730">
    <property type="component" value="Chromosome 1"/>
</dbReference>
<organism evidence="2">
    <name type="scientific">Kwoniella bestiolae CBS 10118</name>
    <dbReference type="NCBI Taxonomy" id="1296100"/>
    <lineage>
        <taxon>Eukaryota</taxon>
        <taxon>Fungi</taxon>
        <taxon>Dikarya</taxon>
        <taxon>Basidiomycota</taxon>
        <taxon>Agaricomycotina</taxon>
        <taxon>Tremellomycetes</taxon>
        <taxon>Tremellales</taxon>
        <taxon>Cryptococcaceae</taxon>
        <taxon>Kwoniella</taxon>
    </lineage>
</organism>
<reference evidence="2" key="1">
    <citation type="submission" date="2013-07" db="EMBL/GenBank/DDBJ databases">
        <title>The Genome Sequence of Cryptococcus bestiolae CBS10118.</title>
        <authorList>
            <consortium name="The Broad Institute Genome Sequencing Platform"/>
            <person name="Cuomo C."/>
            <person name="Litvintseva A."/>
            <person name="Chen Y."/>
            <person name="Heitman J."/>
            <person name="Sun S."/>
            <person name="Springer D."/>
            <person name="Dromer F."/>
            <person name="Young S.K."/>
            <person name="Zeng Q."/>
            <person name="Gargeya S."/>
            <person name="Fitzgerald M."/>
            <person name="Abouelleil A."/>
            <person name="Alvarado L."/>
            <person name="Berlin A.M."/>
            <person name="Chapman S.B."/>
            <person name="Dewar J."/>
            <person name="Goldberg J."/>
            <person name="Griggs A."/>
            <person name="Gujja S."/>
            <person name="Hansen M."/>
            <person name="Howarth C."/>
            <person name="Imamovic A."/>
            <person name="Larimer J."/>
            <person name="McCowan C."/>
            <person name="Murphy C."/>
            <person name="Pearson M."/>
            <person name="Priest M."/>
            <person name="Roberts A."/>
            <person name="Saif S."/>
            <person name="Shea T."/>
            <person name="Sykes S."/>
            <person name="Wortman J."/>
            <person name="Nusbaum C."/>
            <person name="Birren B."/>
        </authorList>
    </citation>
    <scope>NUCLEOTIDE SEQUENCE [LARGE SCALE GENOMIC DNA]</scope>
    <source>
        <strain evidence="2">CBS 10118</strain>
    </source>
</reference>
<keyword evidence="4" id="KW-1185">Reference proteome</keyword>
<reference evidence="2" key="3">
    <citation type="submission" date="2014-01" db="EMBL/GenBank/DDBJ databases">
        <title>Evolution of pathogenesis and genome organization in the Tremellales.</title>
        <authorList>
            <person name="Cuomo C."/>
            <person name="Litvintseva A."/>
            <person name="Heitman J."/>
            <person name="Chen Y."/>
            <person name="Sun S."/>
            <person name="Springer D."/>
            <person name="Dromer F."/>
            <person name="Young S."/>
            <person name="Zeng Q."/>
            <person name="Chapman S."/>
            <person name="Gujja S."/>
            <person name="Saif S."/>
            <person name="Birren B."/>
        </authorList>
    </citation>
    <scope>NUCLEOTIDE SEQUENCE</scope>
    <source>
        <strain evidence="2">CBS 10118</strain>
    </source>
</reference>
<accession>A0A1B9G420</accession>
<dbReference type="EMBL" id="KI894020">
    <property type="protein sequence ID" value="OCF25742.1"/>
    <property type="molecule type" value="Genomic_DNA"/>
</dbReference>
<dbReference type="AlphaFoldDB" id="A0A1B9G420"/>
<sequence>MAGGDECLKSIATDWGADLPRPGRDTVKDILKFTQTLSCGLDSLLTCKRLKQFNKNDTRDLFPDCGVTAGCDMSQDEHDKKPEGKGQEVMLEHITGPLSKELIRNMFFEGQQNCNKHLEPTESEKWYEKVLEDGMENCSASINASRVPTCLRKKKLIKTTTSAHLFHCPGYVPKTLANGQRWPLVVCYRTEGSSEVIREPACSVSCALKIRKALTKENKDTIFFRPYQIEISAEELEEPNSTVAGPSIKQDPDLPASLEDQAMPPAIDTPTTMGPPQGTEPIRIGTVEAEASSSGVNDPDHWTRKPLARVYAEELLKAPKDPITGSVEPSFQELCTTVEGRLEWLRSATARKVEKRNADCGAYFEGDFSKEFFKQKNEDVTYTNEKCILKSCSKHISRLKGAISIVIDDETITDARRLWQFNVKINRGTFEGACCHEHQLEALELEMDTQSREERFSGFLHMRKRSQDDFSETETETSHPWLNLNHQPHGLPGSGSQWQSRLGSISAGKKRRFTSGGIFTQEPSQFSSEGTAPPSEYATSNAQPGGPTRSIFSMGPSSSRG</sequence>
<name>A0A1B9G420_9TREE</name>
<feature type="compositionally biased region" description="Polar residues" evidence="1">
    <location>
        <begin position="494"/>
        <end position="503"/>
    </location>
</feature>
<evidence type="ECO:0000313" key="2">
    <source>
        <dbReference type="EMBL" id="OCF25742.1"/>
    </source>
</evidence>
<evidence type="ECO:0000313" key="3">
    <source>
        <dbReference type="EMBL" id="WVW78092.1"/>
    </source>
</evidence>
<dbReference type="GeneID" id="30207814"/>
<reference evidence="3" key="4">
    <citation type="submission" date="2024-02" db="EMBL/GenBank/DDBJ databases">
        <title>Comparative genomics of Cryptococcus and Kwoniella reveals pathogenesis evolution and contrasting modes of karyotype evolution via chromosome fusion or intercentromeric recombination.</title>
        <authorList>
            <person name="Coelho M.A."/>
            <person name="David-Palma M."/>
            <person name="Shea T."/>
            <person name="Bowers K."/>
            <person name="McGinley-Smith S."/>
            <person name="Mohammad A.W."/>
            <person name="Gnirke A."/>
            <person name="Yurkov A.M."/>
            <person name="Nowrousian M."/>
            <person name="Sun S."/>
            <person name="Cuomo C.A."/>
            <person name="Heitman J."/>
        </authorList>
    </citation>
    <scope>NUCLEOTIDE SEQUENCE</scope>
    <source>
        <strain evidence="3">CBS 10118</strain>
    </source>
</reference>
<gene>
    <name evidence="2" type="ORF">I302_03415</name>
    <name evidence="3" type="ORF">I302_100043</name>
</gene>
<dbReference type="KEGG" id="kbi:30207814"/>
<feature type="region of interest" description="Disordered" evidence="1">
    <location>
        <begin position="467"/>
        <end position="561"/>
    </location>
</feature>
<evidence type="ECO:0000256" key="1">
    <source>
        <dbReference type="SAM" id="MobiDB-lite"/>
    </source>
</evidence>
<reference evidence="3" key="2">
    <citation type="submission" date="2013-07" db="EMBL/GenBank/DDBJ databases">
        <authorList>
            <consortium name="The Broad Institute Genome Sequencing Platform"/>
            <person name="Cuomo C."/>
            <person name="Litvintseva A."/>
            <person name="Chen Y."/>
            <person name="Heitman J."/>
            <person name="Sun S."/>
            <person name="Springer D."/>
            <person name="Dromer F."/>
            <person name="Young S.K."/>
            <person name="Zeng Q."/>
            <person name="Gargeya S."/>
            <person name="Fitzgerald M."/>
            <person name="Abouelleil A."/>
            <person name="Alvarado L."/>
            <person name="Berlin A.M."/>
            <person name="Chapman S.B."/>
            <person name="Dewar J."/>
            <person name="Goldberg J."/>
            <person name="Griggs A."/>
            <person name="Gujja S."/>
            <person name="Hansen M."/>
            <person name="Howarth C."/>
            <person name="Imamovic A."/>
            <person name="Larimer J."/>
            <person name="McCowan C."/>
            <person name="Murphy C."/>
            <person name="Pearson M."/>
            <person name="Priest M."/>
            <person name="Roberts A."/>
            <person name="Saif S."/>
            <person name="Shea T."/>
            <person name="Sykes S."/>
            <person name="Wortman J."/>
            <person name="Nusbaum C."/>
            <person name="Birren B."/>
        </authorList>
    </citation>
    <scope>NUCLEOTIDE SEQUENCE</scope>
    <source>
        <strain evidence="3">CBS 10118</strain>
    </source>
</reference>
<feature type="compositionally biased region" description="Polar residues" evidence="1">
    <location>
        <begin position="517"/>
        <end position="530"/>
    </location>
</feature>
<protein>
    <submittedName>
        <fullName evidence="2">Uncharacterized protein</fullName>
    </submittedName>
</protein>
<feature type="region of interest" description="Disordered" evidence="1">
    <location>
        <begin position="236"/>
        <end position="257"/>
    </location>
</feature>
<dbReference type="EMBL" id="CP144541">
    <property type="protein sequence ID" value="WVW78092.1"/>
    <property type="molecule type" value="Genomic_DNA"/>
</dbReference>